<keyword evidence="6" id="KW-1185">Reference proteome</keyword>
<gene>
    <name evidence="5" type="ORF">BPA01_09390</name>
</gene>
<dbReference type="EMBL" id="BJMH01000003">
    <property type="protein sequence ID" value="GEB31359.1"/>
    <property type="molecule type" value="Genomic_DNA"/>
</dbReference>
<dbReference type="AlphaFoldDB" id="A0A4Y3PJQ3"/>
<protein>
    <recommendedName>
        <fullName evidence="7">Glycosyl hydrolase</fullName>
    </recommendedName>
</protein>
<keyword evidence="4" id="KW-0472">Membrane</keyword>
<keyword evidence="3" id="KW-0326">Glycosidase</keyword>
<comment type="caution">
    <text evidence="5">The sequence shown here is derived from an EMBL/GenBank/DDBJ whole genome shotgun (WGS) entry which is preliminary data.</text>
</comment>
<proteinExistence type="inferred from homology"/>
<dbReference type="InterPro" id="IPR002037">
    <property type="entry name" value="Glyco_hydro_8"/>
</dbReference>
<dbReference type="GO" id="GO:0004553">
    <property type="term" value="F:hydrolase activity, hydrolyzing O-glycosyl compounds"/>
    <property type="evidence" value="ECO:0007669"/>
    <property type="project" value="InterPro"/>
</dbReference>
<dbReference type="Pfam" id="PF01270">
    <property type="entry name" value="Glyco_hydro_8"/>
    <property type="match status" value="1"/>
</dbReference>
<reference evidence="5 6" key="1">
    <citation type="submission" date="2019-06" db="EMBL/GenBank/DDBJ databases">
        <title>Whole genome shotgun sequence of Brevibacillus parabrevis NBRC 12334.</title>
        <authorList>
            <person name="Hosoyama A."/>
            <person name="Uohara A."/>
            <person name="Ohji S."/>
            <person name="Ichikawa N."/>
        </authorList>
    </citation>
    <scope>NUCLEOTIDE SEQUENCE [LARGE SCALE GENOMIC DNA]</scope>
    <source>
        <strain evidence="5 6">NBRC 12334</strain>
    </source>
</reference>
<evidence type="ECO:0000313" key="5">
    <source>
        <dbReference type="EMBL" id="GEB31359.1"/>
    </source>
</evidence>
<evidence type="ECO:0000256" key="2">
    <source>
        <dbReference type="ARBA" id="ARBA00022801"/>
    </source>
</evidence>
<evidence type="ECO:0000256" key="1">
    <source>
        <dbReference type="ARBA" id="ARBA00009209"/>
    </source>
</evidence>
<dbReference type="STRING" id="54914.AV540_22880"/>
<keyword evidence="4" id="KW-1133">Transmembrane helix</keyword>
<dbReference type="InterPro" id="IPR008928">
    <property type="entry name" value="6-hairpin_glycosidase_sf"/>
</dbReference>
<keyword evidence="4" id="KW-0812">Transmembrane</keyword>
<evidence type="ECO:0008006" key="7">
    <source>
        <dbReference type="Google" id="ProtNLM"/>
    </source>
</evidence>
<sequence length="368" mass="41930">MHNALLTNKKKLLVTGLSILTVSSLTYLAVFAERLSPVSPTETFIRQYMTNPNGTLATYLQEARSTNEDIAAGREALSESLGIWMQYAWVKGDRQLFADSFRLLRTFFLTPQNRIYWKLSPDGQPHVTTNALGDDLRIVDALWKAADSWENEEYAKAAEAVTQSLFASSIHHGYLVDFYDFAKKESPQTLSLVYVDMSALKRMADHNKIDADVYQRYRDLLMNMPNDGIFYPKIFHIENQMYSYANSVNLIDQLIVAINLAEAGRTPRELVVFLKKEFAQQHQLPGRYDRASRTAAVSYESPAVYGLAILLALKLDDPQWANQLQARMVQLRSNDSRFLGGYVFQEDTHAFDNLVPLLAEEALRTYKD</sequence>
<evidence type="ECO:0000256" key="3">
    <source>
        <dbReference type="ARBA" id="ARBA00023295"/>
    </source>
</evidence>
<dbReference type="Proteomes" id="UP000316882">
    <property type="component" value="Unassembled WGS sequence"/>
</dbReference>
<dbReference type="InterPro" id="IPR012341">
    <property type="entry name" value="6hp_glycosidase-like_sf"/>
</dbReference>
<evidence type="ECO:0000313" key="6">
    <source>
        <dbReference type="Proteomes" id="UP000316882"/>
    </source>
</evidence>
<feature type="transmembrane region" description="Helical" evidence="4">
    <location>
        <begin position="12"/>
        <end position="32"/>
    </location>
</feature>
<dbReference type="GO" id="GO:0005975">
    <property type="term" value="P:carbohydrate metabolic process"/>
    <property type="evidence" value="ECO:0007669"/>
    <property type="project" value="InterPro"/>
</dbReference>
<evidence type="ECO:0000256" key="4">
    <source>
        <dbReference type="SAM" id="Phobius"/>
    </source>
</evidence>
<keyword evidence="2" id="KW-0378">Hydrolase</keyword>
<dbReference type="SUPFAM" id="SSF48208">
    <property type="entry name" value="Six-hairpin glycosidases"/>
    <property type="match status" value="1"/>
</dbReference>
<organism evidence="5 6">
    <name type="scientific">Brevibacillus parabrevis</name>
    <dbReference type="NCBI Taxonomy" id="54914"/>
    <lineage>
        <taxon>Bacteria</taxon>
        <taxon>Bacillati</taxon>
        <taxon>Bacillota</taxon>
        <taxon>Bacilli</taxon>
        <taxon>Bacillales</taxon>
        <taxon>Paenibacillaceae</taxon>
        <taxon>Brevibacillus</taxon>
    </lineage>
</organism>
<name>A0A4Y3PJQ3_BREPA</name>
<comment type="similarity">
    <text evidence="1">Belongs to the glycosyl hydrolase 8 (cellulase D) family.</text>
</comment>
<dbReference type="Gene3D" id="1.50.10.10">
    <property type="match status" value="1"/>
</dbReference>
<dbReference type="RefSeq" id="WP_122962622.1">
    <property type="nucleotide sequence ID" value="NZ_BJMH01000003.1"/>
</dbReference>
<accession>A0A4Y3PJQ3</accession>